<dbReference type="InterPro" id="IPR005829">
    <property type="entry name" value="Sugar_transporter_CS"/>
</dbReference>
<accession>A0ABM7Q0Q1</accession>
<evidence type="ECO:0000313" key="10">
    <source>
        <dbReference type="Proteomes" id="UP001319861"/>
    </source>
</evidence>
<feature type="transmembrane region" description="Helical" evidence="7">
    <location>
        <begin position="155"/>
        <end position="177"/>
    </location>
</feature>
<evidence type="ECO:0000259" key="8">
    <source>
        <dbReference type="PROSITE" id="PS50850"/>
    </source>
</evidence>
<evidence type="ECO:0000256" key="5">
    <source>
        <dbReference type="ARBA" id="ARBA00022989"/>
    </source>
</evidence>
<evidence type="ECO:0000256" key="3">
    <source>
        <dbReference type="ARBA" id="ARBA00022475"/>
    </source>
</evidence>
<reference evidence="9 10" key="1">
    <citation type="journal article" date="2021" name="J. Biosci. Bioeng.">
        <title>Identification and characterization of a chc gene cluster responsible for the aromatization pathway of cyclohexanecarboxylate degradation in Sinomonas cyclohexanicum ATCC 51369.</title>
        <authorList>
            <person name="Yamamoto T."/>
            <person name="Hasegawa Y."/>
            <person name="Lau P.C.K."/>
            <person name="Iwaki H."/>
        </authorList>
    </citation>
    <scope>NUCLEOTIDE SEQUENCE [LARGE SCALE GENOMIC DNA]</scope>
    <source>
        <strain evidence="9 10">ATCC 51369</strain>
    </source>
</reference>
<keyword evidence="6 7" id="KW-0472">Membrane</keyword>
<keyword evidence="4 7" id="KW-0812">Transmembrane</keyword>
<dbReference type="InterPro" id="IPR036259">
    <property type="entry name" value="MFS_trans_sf"/>
</dbReference>
<dbReference type="PROSITE" id="PS50850">
    <property type="entry name" value="MFS"/>
    <property type="match status" value="1"/>
</dbReference>
<evidence type="ECO:0000256" key="6">
    <source>
        <dbReference type="ARBA" id="ARBA00023136"/>
    </source>
</evidence>
<feature type="transmembrane region" description="Helical" evidence="7">
    <location>
        <begin position="30"/>
        <end position="49"/>
    </location>
</feature>
<dbReference type="RefSeq" id="WP_229230784.1">
    <property type="nucleotide sequence ID" value="NZ_AP024525.1"/>
</dbReference>
<keyword evidence="5 7" id="KW-1133">Transmembrane helix</keyword>
<evidence type="ECO:0000256" key="2">
    <source>
        <dbReference type="ARBA" id="ARBA00022448"/>
    </source>
</evidence>
<dbReference type="CDD" id="cd17369">
    <property type="entry name" value="MFS_ShiA_like"/>
    <property type="match status" value="1"/>
</dbReference>
<dbReference type="InterPro" id="IPR020846">
    <property type="entry name" value="MFS_dom"/>
</dbReference>
<dbReference type="EMBL" id="AP024525">
    <property type="protein sequence ID" value="BCT78151.1"/>
    <property type="molecule type" value="Genomic_DNA"/>
</dbReference>
<comment type="subcellular location">
    <subcellularLocation>
        <location evidence="1">Cell membrane</location>
        <topology evidence="1">Multi-pass membrane protein</topology>
    </subcellularLocation>
</comment>
<feature type="transmembrane region" description="Helical" evidence="7">
    <location>
        <begin position="371"/>
        <end position="394"/>
    </location>
</feature>
<feature type="transmembrane region" description="Helical" evidence="7">
    <location>
        <begin position="55"/>
        <end position="78"/>
    </location>
</feature>
<name>A0ABM7Q0Q1_SINCY</name>
<evidence type="ECO:0000256" key="4">
    <source>
        <dbReference type="ARBA" id="ARBA00022692"/>
    </source>
</evidence>
<dbReference type="SUPFAM" id="SSF103473">
    <property type="entry name" value="MFS general substrate transporter"/>
    <property type="match status" value="1"/>
</dbReference>
<keyword evidence="2" id="KW-0813">Transport</keyword>
<proteinExistence type="predicted"/>
<feature type="transmembrane region" description="Helical" evidence="7">
    <location>
        <begin position="278"/>
        <end position="296"/>
    </location>
</feature>
<feature type="transmembrane region" description="Helical" evidence="7">
    <location>
        <begin position="90"/>
        <end position="111"/>
    </location>
</feature>
<dbReference type="Gene3D" id="1.20.1250.20">
    <property type="entry name" value="MFS general substrate transporter like domains"/>
    <property type="match status" value="2"/>
</dbReference>
<sequence>MSTSTSAVSGKPHAAKTAAVSGFLGSTLEYYDFFIFGSAAALFFGKLFFPDAGAASSLLSFATLGVAYIARPLGAVMWGHFGDRLGRKNVLVLTLVLMGASTFLIGCLPTYSAVGPVAPVALVVLRLVQGISAGGESPGSSSLTLEHSPEGKRAFFTSFTMSGIQFGIVISSVVFIPVTMLPQQALMSWGWRVPFLLSAVVTLVAFYLRRKLEEPEVFTEIKEDAKAAAIPLVELFRNDFPNVVRVTLAALVTMVNTVFTVFALAYATEVVKLDKPMMLIVIAVANLVTVFTQPMWARLSDRIGRKPVFIVGTLGSAALVFAFFTVLGTGNWALIFLTAIALTGVAYAMPNGVYPAYFPELFPARTRYSGMAVSLMLGLLVAGFTPAIGTALTAGNPANWGPVAWMTVGFCVVAALAALTARETFRTPKAELGLKPARRAAHTVAGTALETAKETAA</sequence>
<dbReference type="PROSITE" id="PS00217">
    <property type="entry name" value="SUGAR_TRANSPORT_2"/>
    <property type="match status" value="1"/>
</dbReference>
<feature type="transmembrane region" description="Helical" evidence="7">
    <location>
        <begin position="246"/>
        <end position="266"/>
    </location>
</feature>
<evidence type="ECO:0000256" key="1">
    <source>
        <dbReference type="ARBA" id="ARBA00004651"/>
    </source>
</evidence>
<evidence type="ECO:0000313" key="9">
    <source>
        <dbReference type="EMBL" id="BCT78151.1"/>
    </source>
</evidence>
<dbReference type="InterPro" id="IPR011701">
    <property type="entry name" value="MFS"/>
</dbReference>
<feature type="transmembrane region" description="Helical" evidence="7">
    <location>
        <begin position="308"/>
        <end position="326"/>
    </location>
</feature>
<dbReference type="Pfam" id="PF07690">
    <property type="entry name" value="MFS_1"/>
    <property type="match status" value="1"/>
</dbReference>
<organism evidence="9 10">
    <name type="scientific">Sinomonas cyclohexanicum</name>
    <name type="common">Corynebacterium cyclohexanicum</name>
    <dbReference type="NCBI Taxonomy" id="322009"/>
    <lineage>
        <taxon>Bacteria</taxon>
        <taxon>Bacillati</taxon>
        <taxon>Actinomycetota</taxon>
        <taxon>Actinomycetes</taxon>
        <taxon>Micrococcales</taxon>
        <taxon>Micrococcaceae</taxon>
        <taxon>Sinomonas</taxon>
    </lineage>
</organism>
<feature type="domain" description="Major facilitator superfamily (MFS) profile" evidence="8">
    <location>
        <begin position="18"/>
        <end position="426"/>
    </location>
</feature>
<dbReference type="PANTHER" id="PTHR43045:SF1">
    <property type="entry name" value="SHIKIMATE TRANSPORTER"/>
    <property type="match status" value="1"/>
</dbReference>
<dbReference type="Proteomes" id="UP001319861">
    <property type="component" value="Chromosome"/>
</dbReference>
<keyword evidence="10" id="KW-1185">Reference proteome</keyword>
<feature type="transmembrane region" description="Helical" evidence="7">
    <location>
        <begin position="332"/>
        <end position="350"/>
    </location>
</feature>
<dbReference type="PANTHER" id="PTHR43045">
    <property type="entry name" value="SHIKIMATE TRANSPORTER"/>
    <property type="match status" value="1"/>
</dbReference>
<evidence type="ECO:0000256" key="7">
    <source>
        <dbReference type="SAM" id="Phobius"/>
    </source>
</evidence>
<feature type="transmembrane region" description="Helical" evidence="7">
    <location>
        <begin position="400"/>
        <end position="419"/>
    </location>
</feature>
<protein>
    <submittedName>
        <fullName evidence="9">MFS transporter</fullName>
    </submittedName>
</protein>
<gene>
    <name evidence="9" type="ORF">SCMU_39930</name>
</gene>
<feature type="transmembrane region" description="Helical" evidence="7">
    <location>
        <begin position="189"/>
        <end position="208"/>
    </location>
</feature>
<keyword evidence="3" id="KW-1003">Cell membrane</keyword>